<dbReference type="Gene3D" id="3.40.33.10">
    <property type="entry name" value="CAP"/>
    <property type="match status" value="1"/>
</dbReference>
<name>A0ABZ1Q495_9ACTN</name>
<dbReference type="InterPro" id="IPR014044">
    <property type="entry name" value="CAP_dom"/>
</dbReference>
<gene>
    <name evidence="2" type="ORF">OHA91_02740</name>
</gene>
<protein>
    <submittedName>
        <fullName evidence="2">CAP domain-containing protein</fullName>
    </submittedName>
</protein>
<evidence type="ECO:0000259" key="1">
    <source>
        <dbReference type="Pfam" id="PF00188"/>
    </source>
</evidence>
<dbReference type="SUPFAM" id="SSF55797">
    <property type="entry name" value="PR-1-like"/>
    <property type="match status" value="1"/>
</dbReference>
<sequence length="113" mass="11765">MLSLENAARAKAGCGNLTIDPKVQAAAQKLADDNVGVSHTGSDGSSVQDRLKAAGATYNASAENVSQGTDAAQGHFDRWMNSTGVHKQNILNCAYTKTGIAVNGDRVVQVFTD</sequence>
<dbReference type="PANTHER" id="PTHR31157:SF1">
    <property type="entry name" value="SCP DOMAIN-CONTAINING PROTEIN"/>
    <property type="match status" value="1"/>
</dbReference>
<keyword evidence="3" id="KW-1185">Reference proteome</keyword>
<accession>A0ABZ1Q495</accession>
<evidence type="ECO:0000313" key="3">
    <source>
        <dbReference type="Proteomes" id="UP001432312"/>
    </source>
</evidence>
<dbReference type="Pfam" id="PF00188">
    <property type="entry name" value="CAP"/>
    <property type="match status" value="1"/>
</dbReference>
<feature type="domain" description="SCP" evidence="1">
    <location>
        <begin position="4"/>
        <end position="106"/>
    </location>
</feature>
<evidence type="ECO:0000313" key="2">
    <source>
        <dbReference type="EMBL" id="WUN77501.1"/>
    </source>
</evidence>
<organism evidence="2 3">
    <name type="scientific">Streptomyces erythrochromogenes</name>
    <dbReference type="NCBI Taxonomy" id="285574"/>
    <lineage>
        <taxon>Bacteria</taxon>
        <taxon>Bacillati</taxon>
        <taxon>Actinomycetota</taxon>
        <taxon>Actinomycetes</taxon>
        <taxon>Kitasatosporales</taxon>
        <taxon>Streptomycetaceae</taxon>
        <taxon>Streptomyces</taxon>
    </lineage>
</organism>
<dbReference type="EMBL" id="CP108036">
    <property type="protein sequence ID" value="WUN77501.1"/>
    <property type="molecule type" value="Genomic_DNA"/>
</dbReference>
<proteinExistence type="predicted"/>
<dbReference type="PANTHER" id="PTHR31157">
    <property type="entry name" value="SCP DOMAIN-CONTAINING PROTEIN"/>
    <property type="match status" value="1"/>
</dbReference>
<dbReference type="Proteomes" id="UP001432312">
    <property type="component" value="Chromosome"/>
</dbReference>
<dbReference type="CDD" id="cd05379">
    <property type="entry name" value="CAP_bacterial"/>
    <property type="match status" value="1"/>
</dbReference>
<dbReference type="InterPro" id="IPR035940">
    <property type="entry name" value="CAP_sf"/>
</dbReference>
<dbReference type="RefSeq" id="WP_328738478.1">
    <property type="nucleotide sequence ID" value="NZ_CP108036.1"/>
</dbReference>
<dbReference type="GeneID" id="95494918"/>
<reference evidence="2" key="1">
    <citation type="submission" date="2022-10" db="EMBL/GenBank/DDBJ databases">
        <title>The complete genomes of actinobacterial strains from the NBC collection.</title>
        <authorList>
            <person name="Joergensen T.S."/>
            <person name="Alvarez Arevalo M."/>
            <person name="Sterndorff E.B."/>
            <person name="Faurdal D."/>
            <person name="Vuksanovic O."/>
            <person name="Mourched A.-S."/>
            <person name="Charusanti P."/>
            <person name="Shaw S."/>
            <person name="Blin K."/>
            <person name="Weber T."/>
        </authorList>
    </citation>
    <scope>NUCLEOTIDE SEQUENCE</scope>
    <source>
        <strain evidence="2">NBC_00303</strain>
    </source>
</reference>